<organism evidence="1 2">
    <name type="scientific">Cordyceps javanica</name>
    <dbReference type="NCBI Taxonomy" id="43265"/>
    <lineage>
        <taxon>Eukaryota</taxon>
        <taxon>Fungi</taxon>
        <taxon>Dikarya</taxon>
        <taxon>Ascomycota</taxon>
        <taxon>Pezizomycotina</taxon>
        <taxon>Sordariomycetes</taxon>
        <taxon>Hypocreomycetidae</taxon>
        <taxon>Hypocreales</taxon>
        <taxon>Cordycipitaceae</taxon>
        <taxon>Cordyceps</taxon>
    </lineage>
</organism>
<proteinExistence type="predicted"/>
<dbReference type="AlphaFoldDB" id="A0A545UXV8"/>
<name>A0A545UXV8_9HYPO</name>
<reference evidence="1 2" key="1">
    <citation type="journal article" date="2019" name="Appl. Microbiol. Biotechnol.">
        <title>Genome sequence of Isaria javanica and comparative genome analysis insights into family S53 peptidase evolution in fungal entomopathogens.</title>
        <authorList>
            <person name="Lin R."/>
            <person name="Zhang X."/>
            <person name="Xin B."/>
            <person name="Zou M."/>
            <person name="Gao Y."/>
            <person name="Qin F."/>
            <person name="Hu Q."/>
            <person name="Xie B."/>
            <person name="Cheng X."/>
        </authorList>
    </citation>
    <scope>NUCLEOTIDE SEQUENCE [LARGE SCALE GENOMIC DNA]</scope>
    <source>
        <strain evidence="1 2">IJ1G</strain>
    </source>
</reference>
<keyword evidence="2" id="KW-1185">Reference proteome</keyword>
<accession>A0A545UXV8</accession>
<dbReference type="Proteomes" id="UP000315783">
    <property type="component" value="Unassembled WGS sequence"/>
</dbReference>
<sequence>MEAQRIEPQILFSSSAASVAWEDPSGPSFIRVASFAYPIPLCTSLPIHAVSLRLYWHPGTRIVLNLPANDILSASWSWFFDFSGFELNSCERQIHRGHLVLGGGLRIKRRTGSEVCGRELQVNF</sequence>
<gene>
    <name evidence="1" type="ORF">IF1G_07181</name>
</gene>
<evidence type="ECO:0000313" key="2">
    <source>
        <dbReference type="Proteomes" id="UP000315783"/>
    </source>
</evidence>
<dbReference type="EMBL" id="SPUK01000010">
    <property type="protein sequence ID" value="TQV94302.1"/>
    <property type="molecule type" value="Genomic_DNA"/>
</dbReference>
<evidence type="ECO:0000313" key="1">
    <source>
        <dbReference type="EMBL" id="TQV94302.1"/>
    </source>
</evidence>
<protein>
    <submittedName>
        <fullName evidence="1">Uncharacterized protein</fullName>
    </submittedName>
</protein>
<comment type="caution">
    <text evidence="1">The sequence shown here is derived from an EMBL/GenBank/DDBJ whole genome shotgun (WGS) entry which is preliminary data.</text>
</comment>